<evidence type="ECO:0000313" key="1">
    <source>
        <dbReference type="EMBL" id="CBF71382.1"/>
    </source>
</evidence>
<dbReference type="AlphaFoldDB" id="C8V1Y9"/>
<sequence>MRTRPLLQGRSMIGGK</sequence>
<protein>
    <submittedName>
        <fullName evidence="1">Uncharacterized protein</fullName>
    </submittedName>
</protein>
<keyword evidence="2" id="KW-1185">Reference proteome</keyword>
<reference evidence="2" key="1">
    <citation type="journal article" date="2005" name="Nature">
        <title>Sequencing of Aspergillus nidulans and comparative analysis with A. fumigatus and A. oryzae.</title>
        <authorList>
            <person name="Galagan J.E."/>
            <person name="Calvo S.E."/>
            <person name="Cuomo C."/>
            <person name="Ma L.J."/>
            <person name="Wortman J.R."/>
            <person name="Batzoglou S."/>
            <person name="Lee S.I."/>
            <person name="Basturkmen M."/>
            <person name="Spevak C.C."/>
            <person name="Clutterbuck J."/>
            <person name="Kapitonov V."/>
            <person name="Jurka J."/>
            <person name="Scazzocchio C."/>
            <person name="Farman M."/>
            <person name="Butler J."/>
            <person name="Purcell S."/>
            <person name="Harris S."/>
            <person name="Braus G.H."/>
            <person name="Draht O."/>
            <person name="Busch S."/>
            <person name="D'Enfert C."/>
            <person name="Bouchier C."/>
            <person name="Goldman G.H."/>
            <person name="Bell-Pedersen D."/>
            <person name="Griffiths-Jones S."/>
            <person name="Doonan J.H."/>
            <person name="Yu J."/>
            <person name="Vienken K."/>
            <person name="Pain A."/>
            <person name="Freitag M."/>
            <person name="Selker E.U."/>
            <person name="Archer D.B."/>
            <person name="Penalva M.A."/>
            <person name="Oakley B.R."/>
            <person name="Momany M."/>
            <person name="Tanaka T."/>
            <person name="Kumagai T."/>
            <person name="Asai K."/>
            <person name="Machida M."/>
            <person name="Nierman W.C."/>
            <person name="Denning D.W."/>
            <person name="Caddick M."/>
            <person name="Hynes M."/>
            <person name="Paoletti M."/>
            <person name="Fischer R."/>
            <person name="Miller B."/>
            <person name="Dyer P."/>
            <person name="Sachs M.S."/>
            <person name="Osmani S.A."/>
            <person name="Birren B.W."/>
        </authorList>
    </citation>
    <scope>NUCLEOTIDE SEQUENCE [LARGE SCALE GENOMIC DNA]</scope>
    <source>
        <strain evidence="2">FGSC A4 / ATCC 38163 / CBS 112.46 / NRRL 194 / M139</strain>
    </source>
</reference>
<name>C8V1Y9_EMENI</name>
<proteinExistence type="predicted"/>
<organism evidence="1 2">
    <name type="scientific">Emericella nidulans (strain FGSC A4 / ATCC 38163 / CBS 112.46 / NRRL 194 / M139)</name>
    <name type="common">Aspergillus nidulans</name>
    <dbReference type="NCBI Taxonomy" id="227321"/>
    <lineage>
        <taxon>Eukaryota</taxon>
        <taxon>Fungi</taxon>
        <taxon>Dikarya</taxon>
        <taxon>Ascomycota</taxon>
        <taxon>Pezizomycotina</taxon>
        <taxon>Eurotiomycetes</taxon>
        <taxon>Eurotiomycetidae</taxon>
        <taxon>Eurotiales</taxon>
        <taxon>Aspergillaceae</taxon>
        <taxon>Aspergillus</taxon>
        <taxon>Aspergillus subgen. Nidulantes</taxon>
    </lineage>
</organism>
<evidence type="ECO:0000313" key="2">
    <source>
        <dbReference type="Proteomes" id="UP000000560"/>
    </source>
</evidence>
<dbReference type="HOGENOM" id="CLU_3433164_0_0_1"/>
<gene>
    <name evidence="1" type="ORF">ANIA_11526</name>
</gene>
<dbReference type="Proteomes" id="UP000000560">
    <property type="component" value="Chromosome I"/>
</dbReference>
<accession>C8V1Y9</accession>
<reference evidence="2" key="2">
    <citation type="journal article" date="2009" name="Fungal Genet. Biol.">
        <title>The 2008 update of the Aspergillus nidulans genome annotation: a community effort.</title>
        <authorList>
            <person name="Wortman J.R."/>
            <person name="Gilsenan J.M."/>
            <person name="Joardar V."/>
            <person name="Deegan J."/>
            <person name="Clutterbuck J."/>
            <person name="Andersen M.R."/>
            <person name="Archer D."/>
            <person name="Bencina M."/>
            <person name="Braus G."/>
            <person name="Coutinho P."/>
            <person name="von Dohren H."/>
            <person name="Doonan J."/>
            <person name="Driessen A.J."/>
            <person name="Durek P."/>
            <person name="Espeso E."/>
            <person name="Fekete E."/>
            <person name="Flipphi M."/>
            <person name="Estrada C.G."/>
            <person name="Geysens S."/>
            <person name="Goldman G."/>
            <person name="de Groot P.W."/>
            <person name="Hansen K."/>
            <person name="Harris S.D."/>
            <person name="Heinekamp T."/>
            <person name="Helmstaedt K."/>
            <person name="Henrissat B."/>
            <person name="Hofmann G."/>
            <person name="Homan T."/>
            <person name="Horio T."/>
            <person name="Horiuchi H."/>
            <person name="James S."/>
            <person name="Jones M."/>
            <person name="Karaffa L."/>
            <person name="Karanyi Z."/>
            <person name="Kato M."/>
            <person name="Keller N."/>
            <person name="Kelly D.E."/>
            <person name="Kiel J.A."/>
            <person name="Kim J.M."/>
            <person name="van der Klei I.J."/>
            <person name="Klis F.M."/>
            <person name="Kovalchuk A."/>
            <person name="Krasevec N."/>
            <person name="Kubicek C.P."/>
            <person name="Liu B."/>
            <person name="Maccabe A."/>
            <person name="Meyer V."/>
            <person name="Mirabito P."/>
            <person name="Miskei M."/>
            <person name="Mos M."/>
            <person name="Mullins J."/>
            <person name="Nelson D.R."/>
            <person name="Nielsen J."/>
            <person name="Oakley B.R."/>
            <person name="Osmani S.A."/>
            <person name="Pakula T."/>
            <person name="Paszewski A."/>
            <person name="Paulsen I."/>
            <person name="Pilsyk S."/>
            <person name="Pocsi I."/>
            <person name="Punt P.J."/>
            <person name="Ram A.F."/>
            <person name="Ren Q."/>
            <person name="Robellet X."/>
            <person name="Robson G."/>
            <person name="Seiboth B."/>
            <person name="van Solingen P."/>
            <person name="Specht T."/>
            <person name="Sun J."/>
            <person name="Taheri-Talesh N."/>
            <person name="Takeshita N."/>
            <person name="Ussery D."/>
            <person name="vanKuyk P.A."/>
            <person name="Visser H."/>
            <person name="van de Vondervoort P.J."/>
            <person name="de Vries R.P."/>
            <person name="Walton J."/>
            <person name="Xiang X."/>
            <person name="Xiong Y."/>
            <person name="Zeng A.P."/>
            <person name="Brandt B.W."/>
            <person name="Cornell M.J."/>
            <person name="van den Hondel C.A."/>
            <person name="Visser J."/>
            <person name="Oliver S.G."/>
            <person name="Turner G."/>
        </authorList>
    </citation>
    <scope>GENOME REANNOTATION</scope>
    <source>
        <strain evidence="2">FGSC A4 / ATCC 38163 / CBS 112.46 / NRRL 194 / M139</strain>
    </source>
</reference>
<dbReference type="InParanoid" id="C8V1Y9"/>
<dbReference type="EMBL" id="BN001301">
    <property type="protein sequence ID" value="CBF71382.1"/>
    <property type="molecule type" value="Genomic_DNA"/>
</dbReference>